<feature type="repeat" description="WD" evidence="3">
    <location>
        <begin position="451"/>
        <end position="494"/>
    </location>
</feature>
<keyword evidence="5" id="KW-1185">Reference proteome</keyword>
<protein>
    <submittedName>
        <fullName evidence="4">WD40-repeat-containing domain protein</fullName>
    </submittedName>
</protein>
<dbReference type="SMART" id="SM00320">
    <property type="entry name" value="WD40"/>
    <property type="match status" value="5"/>
</dbReference>
<dbReference type="Gene3D" id="2.130.10.10">
    <property type="entry name" value="YVTN repeat-like/Quinoprotein amine dehydrogenase"/>
    <property type="match status" value="2"/>
</dbReference>
<dbReference type="InterPro" id="IPR049916">
    <property type="entry name" value="WDR72-like"/>
</dbReference>
<evidence type="ECO:0000256" key="1">
    <source>
        <dbReference type="ARBA" id="ARBA00022574"/>
    </source>
</evidence>
<comment type="caution">
    <text evidence="4">The sequence shown here is derived from an EMBL/GenBank/DDBJ whole genome shotgun (WGS) entry which is preliminary data.</text>
</comment>
<dbReference type="Proteomes" id="UP001209540">
    <property type="component" value="Unassembled WGS sequence"/>
</dbReference>
<name>A0AAD5KSM1_9FUNG</name>
<dbReference type="PROSITE" id="PS50082">
    <property type="entry name" value="WD_REPEATS_2"/>
    <property type="match status" value="2"/>
</dbReference>
<evidence type="ECO:0000313" key="5">
    <source>
        <dbReference type="Proteomes" id="UP001209540"/>
    </source>
</evidence>
<dbReference type="PROSITE" id="PS50294">
    <property type="entry name" value="WD_REPEATS_REGION"/>
    <property type="match status" value="1"/>
</dbReference>
<evidence type="ECO:0000313" key="4">
    <source>
        <dbReference type="EMBL" id="KAI9278935.1"/>
    </source>
</evidence>
<dbReference type="AlphaFoldDB" id="A0AAD5KSM1"/>
<keyword evidence="1 3" id="KW-0853">WD repeat</keyword>
<keyword evidence="2" id="KW-0677">Repeat</keyword>
<dbReference type="PROSITE" id="PS00678">
    <property type="entry name" value="WD_REPEATS_1"/>
    <property type="match status" value="1"/>
</dbReference>
<dbReference type="InterPro" id="IPR019775">
    <property type="entry name" value="WD40_repeat_CS"/>
</dbReference>
<reference evidence="4" key="2">
    <citation type="submission" date="2023-02" db="EMBL/GenBank/DDBJ databases">
        <authorList>
            <consortium name="DOE Joint Genome Institute"/>
            <person name="Mondo S.J."/>
            <person name="Chang Y."/>
            <person name="Wang Y."/>
            <person name="Ahrendt S."/>
            <person name="Andreopoulos W."/>
            <person name="Barry K."/>
            <person name="Beard J."/>
            <person name="Benny G.L."/>
            <person name="Blankenship S."/>
            <person name="Bonito G."/>
            <person name="Cuomo C."/>
            <person name="Desiro A."/>
            <person name="Gervers K.A."/>
            <person name="Hundley H."/>
            <person name="Kuo A."/>
            <person name="LaButti K."/>
            <person name="Lang B.F."/>
            <person name="Lipzen A."/>
            <person name="O'Donnell K."/>
            <person name="Pangilinan J."/>
            <person name="Reynolds N."/>
            <person name="Sandor L."/>
            <person name="Smith M.W."/>
            <person name="Tsang A."/>
            <person name="Grigoriev I.V."/>
            <person name="Stajich J.E."/>
            <person name="Spatafora J.W."/>
        </authorList>
    </citation>
    <scope>NUCLEOTIDE SEQUENCE</scope>
    <source>
        <strain evidence="4">RSA 2281</strain>
    </source>
</reference>
<dbReference type="InterPro" id="IPR036322">
    <property type="entry name" value="WD40_repeat_dom_sf"/>
</dbReference>
<gene>
    <name evidence="4" type="ORF">BDA99DRAFT_19557</name>
</gene>
<dbReference type="EMBL" id="JAIXMP010000001">
    <property type="protein sequence ID" value="KAI9278935.1"/>
    <property type="molecule type" value="Genomic_DNA"/>
</dbReference>
<feature type="repeat" description="WD" evidence="3">
    <location>
        <begin position="543"/>
        <end position="584"/>
    </location>
</feature>
<dbReference type="PANTHER" id="PTHR44099">
    <property type="entry name" value="RABCONNECTIN-3B, ISOFORM A"/>
    <property type="match status" value="1"/>
</dbReference>
<accession>A0AAD5KSM1</accession>
<reference evidence="4" key="1">
    <citation type="journal article" date="2022" name="IScience">
        <title>Evolution of zygomycete secretomes and the origins of terrestrial fungal ecologies.</title>
        <authorList>
            <person name="Chang Y."/>
            <person name="Wang Y."/>
            <person name="Mondo S."/>
            <person name="Ahrendt S."/>
            <person name="Andreopoulos W."/>
            <person name="Barry K."/>
            <person name="Beard J."/>
            <person name="Benny G.L."/>
            <person name="Blankenship S."/>
            <person name="Bonito G."/>
            <person name="Cuomo C."/>
            <person name="Desiro A."/>
            <person name="Gervers K.A."/>
            <person name="Hundley H."/>
            <person name="Kuo A."/>
            <person name="LaButti K."/>
            <person name="Lang B.F."/>
            <person name="Lipzen A."/>
            <person name="O'Donnell K."/>
            <person name="Pangilinan J."/>
            <person name="Reynolds N."/>
            <person name="Sandor L."/>
            <person name="Smith M.E."/>
            <person name="Tsang A."/>
            <person name="Grigoriev I.V."/>
            <person name="Stajich J.E."/>
            <person name="Spatafora J.W."/>
        </authorList>
    </citation>
    <scope>NUCLEOTIDE SEQUENCE</scope>
    <source>
        <strain evidence="4">RSA 2281</strain>
    </source>
</reference>
<dbReference type="SUPFAM" id="SSF50978">
    <property type="entry name" value="WD40 repeat-like"/>
    <property type="match status" value="1"/>
</dbReference>
<sequence length="659" mass="73609">MTSPISWPLVVWHNFSNPITTCLTSSDPYIFAGQKDGHIWIYTVHNDLVRHKLLLVGHKAPIAALCVIHGETKTDNNDILISAAEDGEIARWNISDGRCLGVNAKGFLGVPRQLKIFNQFKDRYIFCTGQLNEICILDSTSLEVVRIWGGHSSWVMCSDFFDSVAKRGRLVTITMDGKLDIWDFDPSRQAIFKDRTPIQQSQLVKENEGIPDIAIDISSNPSFPGLCMAITRRNVVIFVLRNDRFVPEITLPAKTGTSWTGGEFCGDHKVVLYAQDGEYFEYSIKPPQGVQPGTMPEQEEQLYYSAKLLKTYRFDNSENVPYTMPGSCHNTILRKDAAATDSPSEYSIVSFCNDANYSSFTVNALDGIETGEESEVSKLISLQRFDVIWPVKEQKDPKFGCITATVPVSSNHLAIGYENGTICVVPLSLALLHLSNLSQYVEHQSSVRVFERAHKGPVTCLIVHESHQHQYLLSGGQDGAVKIWNLIDGKYIVSFTVHALPVQSFIDPAEQSETRIRGCVVSVASDNSVALISVDSMSCLFIFPSHPYPLSAIQWRTTEDYLVLGYSDETTYVWQLASGYLDRVLHGKTSKEVLDDDRWPINQVTASISSAGKPTNSNKQNVNIRSVTSYNQGNSIYFGSDIIYICVNDIIIHMTIQFR</sequence>
<evidence type="ECO:0000256" key="3">
    <source>
        <dbReference type="PROSITE-ProRule" id="PRU00221"/>
    </source>
</evidence>
<organism evidence="4 5">
    <name type="scientific">Phascolomyces articulosus</name>
    <dbReference type="NCBI Taxonomy" id="60185"/>
    <lineage>
        <taxon>Eukaryota</taxon>
        <taxon>Fungi</taxon>
        <taxon>Fungi incertae sedis</taxon>
        <taxon>Mucoromycota</taxon>
        <taxon>Mucoromycotina</taxon>
        <taxon>Mucoromycetes</taxon>
        <taxon>Mucorales</taxon>
        <taxon>Lichtheimiaceae</taxon>
        <taxon>Phascolomyces</taxon>
    </lineage>
</organism>
<proteinExistence type="predicted"/>
<dbReference type="InterPro" id="IPR015943">
    <property type="entry name" value="WD40/YVTN_repeat-like_dom_sf"/>
</dbReference>
<dbReference type="InterPro" id="IPR001680">
    <property type="entry name" value="WD40_rpt"/>
</dbReference>
<evidence type="ECO:0000256" key="2">
    <source>
        <dbReference type="ARBA" id="ARBA00022737"/>
    </source>
</evidence>
<dbReference type="Pfam" id="PF00400">
    <property type="entry name" value="WD40"/>
    <property type="match status" value="1"/>
</dbReference>
<dbReference type="PANTHER" id="PTHR44099:SF4">
    <property type="entry name" value="RABCONNECTIN-3B, ISOFORM A"/>
    <property type="match status" value="1"/>
</dbReference>
<dbReference type="GO" id="GO:0005737">
    <property type="term" value="C:cytoplasm"/>
    <property type="evidence" value="ECO:0007669"/>
    <property type="project" value="TreeGrafter"/>
</dbReference>